<name>A0ABD0K670_9CAEN</name>
<sequence>MRLCGSPNQKRGCKNWFWSRSLAENRSSAVSGPTEAKTPNLQFLSSQKAKDAKYGKLPFGQFCLAGFTPSGGPVILSCMSSAELSHFTVIEARPAQSLH</sequence>
<evidence type="ECO:0000313" key="1">
    <source>
        <dbReference type="EMBL" id="KAK7482624.1"/>
    </source>
</evidence>
<comment type="caution">
    <text evidence="1">The sequence shown here is derived from an EMBL/GenBank/DDBJ whole genome shotgun (WGS) entry which is preliminary data.</text>
</comment>
<dbReference type="Proteomes" id="UP001519460">
    <property type="component" value="Unassembled WGS sequence"/>
</dbReference>
<reference evidence="1 2" key="1">
    <citation type="journal article" date="2023" name="Sci. Data">
        <title>Genome assembly of the Korean intertidal mud-creeper Batillaria attramentaria.</title>
        <authorList>
            <person name="Patra A.K."/>
            <person name="Ho P.T."/>
            <person name="Jun S."/>
            <person name="Lee S.J."/>
            <person name="Kim Y."/>
            <person name="Won Y.J."/>
        </authorList>
    </citation>
    <scope>NUCLEOTIDE SEQUENCE [LARGE SCALE GENOMIC DNA]</scope>
    <source>
        <strain evidence="1">Wonlab-2016</strain>
    </source>
</reference>
<gene>
    <name evidence="1" type="ORF">BaRGS_00026123</name>
</gene>
<dbReference type="AlphaFoldDB" id="A0ABD0K670"/>
<keyword evidence="2" id="KW-1185">Reference proteome</keyword>
<organism evidence="1 2">
    <name type="scientific">Batillaria attramentaria</name>
    <dbReference type="NCBI Taxonomy" id="370345"/>
    <lineage>
        <taxon>Eukaryota</taxon>
        <taxon>Metazoa</taxon>
        <taxon>Spiralia</taxon>
        <taxon>Lophotrochozoa</taxon>
        <taxon>Mollusca</taxon>
        <taxon>Gastropoda</taxon>
        <taxon>Caenogastropoda</taxon>
        <taxon>Sorbeoconcha</taxon>
        <taxon>Cerithioidea</taxon>
        <taxon>Batillariidae</taxon>
        <taxon>Batillaria</taxon>
    </lineage>
</organism>
<protein>
    <submittedName>
        <fullName evidence="1">Uncharacterized protein</fullName>
    </submittedName>
</protein>
<accession>A0ABD0K670</accession>
<dbReference type="EMBL" id="JACVVK020000241">
    <property type="protein sequence ID" value="KAK7482624.1"/>
    <property type="molecule type" value="Genomic_DNA"/>
</dbReference>
<proteinExistence type="predicted"/>
<evidence type="ECO:0000313" key="2">
    <source>
        <dbReference type="Proteomes" id="UP001519460"/>
    </source>
</evidence>